<dbReference type="InterPro" id="IPR020471">
    <property type="entry name" value="AKR"/>
</dbReference>
<feature type="domain" description="NADP-dependent oxidoreductase" evidence="4">
    <location>
        <begin position="46"/>
        <end position="156"/>
    </location>
</feature>
<dbReference type="GO" id="GO:0016616">
    <property type="term" value="F:oxidoreductase activity, acting on the CH-OH group of donors, NAD or NADP as acceptor"/>
    <property type="evidence" value="ECO:0007669"/>
    <property type="project" value="UniProtKB-ARBA"/>
</dbReference>
<evidence type="ECO:0000259" key="4">
    <source>
        <dbReference type="Pfam" id="PF00248"/>
    </source>
</evidence>
<dbReference type="EMBL" id="BFAD01000001">
    <property type="protein sequence ID" value="GBE78484.1"/>
    <property type="molecule type" value="Genomic_DNA"/>
</dbReference>
<dbReference type="InterPro" id="IPR036812">
    <property type="entry name" value="NAD(P)_OxRdtase_dom_sf"/>
</dbReference>
<dbReference type="InParanoid" id="A0A401G8J4"/>
<dbReference type="SUPFAM" id="SSF51430">
    <property type="entry name" value="NAD(P)-linked oxidoreductase"/>
    <property type="match status" value="1"/>
</dbReference>
<organism evidence="5 6">
    <name type="scientific">Sparassis crispa</name>
    <dbReference type="NCBI Taxonomy" id="139825"/>
    <lineage>
        <taxon>Eukaryota</taxon>
        <taxon>Fungi</taxon>
        <taxon>Dikarya</taxon>
        <taxon>Basidiomycota</taxon>
        <taxon>Agaricomycotina</taxon>
        <taxon>Agaricomycetes</taxon>
        <taxon>Polyporales</taxon>
        <taxon>Sparassidaceae</taxon>
        <taxon>Sparassis</taxon>
    </lineage>
</organism>
<proteinExistence type="inferred from homology"/>
<dbReference type="RefSeq" id="XP_027609397.1">
    <property type="nucleotide sequence ID" value="XM_027753596.1"/>
</dbReference>
<evidence type="ECO:0000313" key="6">
    <source>
        <dbReference type="Proteomes" id="UP000287166"/>
    </source>
</evidence>
<accession>A0A401G8J4</accession>
<dbReference type="Pfam" id="PF00248">
    <property type="entry name" value="Aldo_ket_red"/>
    <property type="match status" value="1"/>
</dbReference>
<sequence>MVRRLDAVYEGLKVGYRLFNYYGNEKGCSAGLKRDIDEGIVKREKFHPYNVQLRLVEYAHSLGIAVTVYSSFGPLGFHELNMKKALNMQPLFMHPPITTLVASHACMPSQIVLHWATQRSIAVIPKSDTVRMMRDNMCNVEVHLSEEEMQEIGEHDRGLRFNEPADQTWYKITHLVRSP</sequence>
<evidence type="ECO:0000256" key="1">
    <source>
        <dbReference type="ARBA" id="ARBA00007905"/>
    </source>
</evidence>
<protein>
    <recommendedName>
        <fullName evidence="4">NADP-dependent oxidoreductase domain-containing protein</fullName>
    </recommendedName>
</protein>
<dbReference type="Gene3D" id="3.20.20.100">
    <property type="entry name" value="NADP-dependent oxidoreductase domain"/>
    <property type="match status" value="1"/>
</dbReference>
<comment type="similarity">
    <text evidence="1">Belongs to the aldo/keto reductase family.</text>
</comment>
<keyword evidence="2" id="KW-0521">NADP</keyword>
<evidence type="ECO:0000256" key="2">
    <source>
        <dbReference type="ARBA" id="ARBA00022857"/>
    </source>
</evidence>
<name>A0A401G8J4_9APHY</name>
<keyword evidence="6" id="KW-1185">Reference proteome</keyword>
<dbReference type="OrthoDB" id="416253at2759"/>
<dbReference type="STRING" id="139825.A0A401G8J4"/>
<dbReference type="Proteomes" id="UP000287166">
    <property type="component" value="Unassembled WGS sequence"/>
</dbReference>
<dbReference type="AlphaFoldDB" id="A0A401G8J4"/>
<dbReference type="GeneID" id="38775401"/>
<dbReference type="PRINTS" id="PR00069">
    <property type="entry name" value="ALDKETRDTASE"/>
</dbReference>
<reference evidence="5 6" key="1">
    <citation type="journal article" date="2018" name="Sci. Rep.">
        <title>Genome sequence of the cauliflower mushroom Sparassis crispa (Hanabiratake) and its association with beneficial usage.</title>
        <authorList>
            <person name="Kiyama R."/>
            <person name="Furutani Y."/>
            <person name="Kawaguchi K."/>
            <person name="Nakanishi T."/>
        </authorList>
    </citation>
    <scope>NUCLEOTIDE SEQUENCE [LARGE SCALE GENOMIC DNA]</scope>
</reference>
<dbReference type="PANTHER" id="PTHR43827:SF3">
    <property type="entry name" value="NADP-DEPENDENT OXIDOREDUCTASE DOMAIN-CONTAINING PROTEIN"/>
    <property type="match status" value="1"/>
</dbReference>
<dbReference type="InterPro" id="IPR023210">
    <property type="entry name" value="NADP_OxRdtase_dom"/>
</dbReference>
<keyword evidence="3" id="KW-0560">Oxidoreductase</keyword>
<dbReference type="PANTHER" id="PTHR43827">
    <property type="entry name" value="2,5-DIKETO-D-GLUCONIC ACID REDUCTASE"/>
    <property type="match status" value="1"/>
</dbReference>
<evidence type="ECO:0000313" key="5">
    <source>
        <dbReference type="EMBL" id="GBE78484.1"/>
    </source>
</evidence>
<comment type="caution">
    <text evidence="5">The sequence shown here is derived from an EMBL/GenBank/DDBJ whole genome shotgun (WGS) entry which is preliminary data.</text>
</comment>
<gene>
    <name evidence="5" type="ORF">SCP_0113730</name>
</gene>
<evidence type="ECO:0000256" key="3">
    <source>
        <dbReference type="ARBA" id="ARBA00023002"/>
    </source>
</evidence>